<keyword evidence="1" id="KW-0677">Repeat</keyword>
<proteinExistence type="predicted"/>
<dbReference type="InterPro" id="IPR047150">
    <property type="entry name" value="SGT"/>
</dbReference>
<dbReference type="SMART" id="SM00028">
    <property type="entry name" value="TPR"/>
    <property type="match status" value="3"/>
</dbReference>
<organism evidence="4 5">
    <name type="scientific">Hohenbuehelia grisea</name>
    <dbReference type="NCBI Taxonomy" id="104357"/>
    <lineage>
        <taxon>Eukaryota</taxon>
        <taxon>Fungi</taxon>
        <taxon>Dikarya</taxon>
        <taxon>Basidiomycota</taxon>
        <taxon>Agaricomycotina</taxon>
        <taxon>Agaricomycetes</taxon>
        <taxon>Agaricomycetidae</taxon>
        <taxon>Agaricales</taxon>
        <taxon>Pleurotineae</taxon>
        <taxon>Pleurotaceae</taxon>
        <taxon>Hohenbuehelia</taxon>
    </lineage>
</organism>
<dbReference type="Proteomes" id="UP001556367">
    <property type="component" value="Unassembled WGS sequence"/>
</dbReference>
<comment type="caution">
    <text evidence="4">The sequence shown here is derived from an EMBL/GenBank/DDBJ whole genome shotgun (WGS) entry which is preliminary data.</text>
</comment>
<dbReference type="SUPFAM" id="SSF48452">
    <property type="entry name" value="TPR-like"/>
    <property type="match status" value="1"/>
</dbReference>
<evidence type="ECO:0000313" key="4">
    <source>
        <dbReference type="EMBL" id="KAL0954416.1"/>
    </source>
</evidence>
<sequence length="595" mass="66473">MEEMTTPKEDESAGSSSSDAAAQLKDAGNALFVQKKYTDAARKYTEALAIEESAVLLANRSACRLGLGKYADALTDARRATDVDPTYAKGYARVATAYEGLGMHLEAIGSWTKAIEMLSTATPSAAQTRQKELYENSLNENRRFFEAMLKDPTILLKGMSIPKGMNPGLMKDPGDVSEELLPEIKNNMFSSAWVVLGARKEYTLGTQISREQKPVKAAEAEHLKKEGALIGDLRELRFLAPDANSDGLYVYKDGAMRALATAMLRDKRVYNVYPKDFFGKFDIQETFEMDRTEAWGAGPAEDNMKEAKARLAEKGWDALRPALEVTVYHYIMHAGLDSSLKQRNDLAVQYCERAVNLIRLGREEWKDVPSQVRGHVFDDWFYNAIRAFHIGMYSLAGQIDRALFTVDNLEEFADELLNDIEKTEPPPPDDTDPGYALSFHVYPKAMALAQKGNCHNIRSVLSPEARKNPEIKKRICLEGSRYMIESANLYPPDEDIHLFDLYLALDMLYNAQAPLSEILPIMERIRTGYPLVKKYWPTSYCHMDRDGVVAEVAKAEKEAREGLAKGKLCMDGPFSPTTAALAAPALKKKVGKKKK</sequence>
<evidence type="ECO:0000256" key="3">
    <source>
        <dbReference type="SAM" id="MobiDB-lite"/>
    </source>
</evidence>
<dbReference type="InterPro" id="IPR019734">
    <property type="entry name" value="TPR_rpt"/>
</dbReference>
<feature type="region of interest" description="Disordered" evidence="3">
    <location>
        <begin position="1"/>
        <end position="20"/>
    </location>
</feature>
<accession>A0ABR3JGU8</accession>
<dbReference type="EMBL" id="JASNQZ010000007">
    <property type="protein sequence ID" value="KAL0954416.1"/>
    <property type="molecule type" value="Genomic_DNA"/>
</dbReference>
<evidence type="ECO:0000313" key="5">
    <source>
        <dbReference type="Proteomes" id="UP001556367"/>
    </source>
</evidence>
<keyword evidence="2" id="KW-0802">TPR repeat</keyword>
<dbReference type="InterPro" id="IPR011990">
    <property type="entry name" value="TPR-like_helical_dom_sf"/>
</dbReference>
<gene>
    <name evidence="4" type="ORF">HGRIS_003402</name>
</gene>
<protein>
    <submittedName>
        <fullName evidence="4">Uncharacterized protein</fullName>
    </submittedName>
</protein>
<keyword evidence="5" id="KW-1185">Reference proteome</keyword>
<name>A0ABR3JGU8_9AGAR</name>
<reference evidence="5" key="1">
    <citation type="submission" date="2024-06" db="EMBL/GenBank/DDBJ databases">
        <title>Multi-omics analyses provide insights into the biosynthesis of the anticancer antibiotic pleurotin in Hohenbuehelia grisea.</title>
        <authorList>
            <person name="Weaver J.A."/>
            <person name="Alberti F."/>
        </authorList>
    </citation>
    <scope>NUCLEOTIDE SEQUENCE [LARGE SCALE GENOMIC DNA]</scope>
    <source>
        <strain evidence="5">T-177</strain>
    </source>
</reference>
<feature type="compositionally biased region" description="Basic and acidic residues" evidence="3">
    <location>
        <begin position="1"/>
        <end position="11"/>
    </location>
</feature>
<dbReference type="PANTHER" id="PTHR45831:SF5">
    <property type="entry name" value="STI1 DOMAIN-CONTAINING PROTEIN"/>
    <property type="match status" value="1"/>
</dbReference>
<evidence type="ECO:0000256" key="2">
    <source>
        <dbReference type="ARBA" id="ARBA00022803"/>
    </source>
</evidence>
<dbReference type="Gene3D" id="1.25.40.10">
    <property type="entry name" value="Tetratricopeptide repeat domain"/>
    <property type="match status" value="1"/>
</dbReference>
<dbReference type="PANTHER" id="PTHR45831">
    <property type="entry name" value="LD24721P"/>
    <property type="match status" value="1"/>
</dbReference>
<evidence type="ECO:0000256" key="1">
    <source>
        <dbReference type="ARBA" id="ARBA00022737"/>
    </source>
</evidence>